<gene>
    <name evidence="1" type="ORF">P1J78_21600</name>
</gene>
<accession>A0AAE3NZ22</accession>
<dbReference type="RefSeq" id="WP_275569455.1">
    <property type="nucleotide sequence ID" value="NZ_JARGYC010000088.1"/>
</dbReference>
<keyword evidence="2" id="KW-1185">Reference proteome</keyword>
<name>A0AAE3NZ22_9RHOB</name>
<dbReference type="SUPFAM" id="SSF50969">
    <property type="entry name" value="YVTN repeat-like/Quinoprotein amine dehydrogenase"/>
    <property type="match status" value="1"/>
</dbReference>
<evidence type="ECO:0000313" key="2">
    <source>
        <dbReference type="Proteomes" id="UP001220964"/>
    </source>
</evidence>
<dbReference type="Pfam" id="PF07433">
    <property type="entry name" value="DUF1513"/>
    <property type="match status" value="1"/>
</dbReference>
<dbReference type="PROSITE" id="PS51318">
    <property type="entry name" value="TAT"/>
    <property type="match status" value="1"/>
</dbReference>
<dbReference type="InterPro" id="IPR011044">
    <property type="entry name" value="Quino_amine_DH_bsu"/>
</dbReference>
<dbReference type="PIRSF" id="PIRSF028101">
    <property type="entry name" value="UCP028101"/>
    <property type="match status" value="1"/>
</dbReference>
<sequence length="366" mass="38674">MATRRGFLAGLLSTGLAPALGWADAGDPAYLAAARQPDGSYHLYGLTARGAAIFHLPLPGRGHAAAAHPQRPEAVAFARRPGTFAIVLDCATGETRARLEAPEGRHFYGHGAFSADGTVLLTPENDFETARGVIGLWDAAHGYARLGEIASGGTGPHEIRRLPGTDIFAVANGGIETHPASGRAKLNIPFMQPNLSYVTLDGTELDRVELPHDMHRNSIRHLSVRDDGRVAFAMQWQGDTRDSPPLAALHRRGDDPVLAVAEADAHRRMQGYAGSIAFSADGARIAITSPRGGLIQVFDAEDGRWLHQIESRDVCGVNAGASGFVYTSGTGRVGGGTEGVEGGAWTADHAVAWDNHLVRIAQTVPA</sequence>
<dbReference type="Gene3D" id="2.130.10.10">
    <property type="entry name" value="YVTN repeat-like/Quinoprotein amine dehydrogenase"/>
    <property type="match status" value="1"/>
</dbReference>
<dbReference type="EMBL" id="JARGYC010000088">
    <property type="protein sequence ID" value="MDF0603332.1"/>
    <property type="molecule type" value="Genomic_DNA"/>
</dbReference>
<dbReference type="InterPro" id="IPR006311">
    <property type="entry name" value="TAT_signal"/>
</dbReference>
<dbReference type="InterPro" id="IPR008311">
    <property type="entry name" value="UCP028101"/>
</dbReference>
<evidence type="ECO:0000313" key="1">
    <source>
        <dbReference type="EMBL" id="MDF0603332.1"/>
    </source>
</evidence>
<proteinExistence type="predicted"/>
<organism evidence="1 2">
    <name type="scientific">Psychromarinibacter sediminicola</name>
    <dbReference type="NCBI Taxonomy" id="3033385"/>
    <lineage>
        <taxon>Bacteria</taxon>
        <taxon>Pseudomonadati</taxon>
        <taxon>Pseudomonadota</taxon>
        <taxon>Alphaproteobacteria</taxon>
        <taxon>Rhodobacterales</taxon>
        <taxon>Paracoccaceae</taxon>
        <taxon>Psychromarinibacter</taxon>
    </lineage>
</organism>
<dbReference type="InterPro" id="IPR015943">
    <property type="entry name" value="WD40/YVTN_repeat-like_dom_sf"/>
</dbReference>
<dbReference type="Proteomes" id="UP001220964">
    <property type="component" value="Unassembled WGS sequence"/>
</dbReference>
<dbReference type="AlphaFoldDB" id="A0AAE3NZ22"/>
<comment type="caution">
    <text evidence="1">The sequence shown here is derived from an EMBL/GenBank/DDBJ whole genome shotgun (WGS) entry which is preliminary data.</text>
</comment>
<protein>
    <submittedName>
        <fullName evidence="1">DUF1513 domain-containing protein</fullName>
    </submittedName>
</protein>
<reference evidence="1" key="1">
    <citation type="submission" date="2023-03" db="EMBL/GenBank/DDBJ databases">
        <title>Multiphase analysis and comparison of six strains from genera Psychromarinibacter, Lutimaribacter, and Maritimibacter, including a novel species: Psychromarinibacter sediminicola sp. nov.</title>
        <authorList>
            <person name="Wang Y.-H."/>
            <person name="Ye M.-Q."/>
            <person name="Du Z.-J."/>
        </authorList>
    </citation>
    <scope>NUCLEOTIDE SEQUENCE</scope>
    <source>
        <strain evidence="1">C21-152</strain>
    </source>
</reference>